<dbReference type="Proteomes" id="UP001162483">
    <property type="component" value="Unassembled WGS sequence"/>
</dbReference>
<sequence length="56" mass="6294">MPASAGGHCLGHCRRDIVGAKDKVSEEEILEQRCRVFPSVARGYHLCYTREYRQGG</sequence>
<dbReference type="EMBL" id="CATNWA010020282">
    <property type="protein sequence ID" value="CAI9617600.1"/>
    <property type="molecule type" value="Genomic_DNA"/>
</dbReference>
<evidence type="ECO:0000313" key="2">
    <source>
        <dbReference type="Proteomes" id="UP001162483"/>
    </source>
</evidence>
<reference evidence="1" key="1">
    <citation type="submission" date="2023-05" db="EMBL/GenBank/DDBJ databases">
        <authorList>
            <person name="Stuckert A."/>
        </authorList>
    </citation>
    <scope>NUCLEOTIDE SEQUENCE</scope>
</reference>
<proteinExistence type="predicted"/>
<name>A0ABN9H7D7_9NEOB</name>
<gene>
    <name evidence="1" type="ORF">SPARVUS_LOCUS15571351</name>
</gene>
<organism evidence="1 2">
    <name type="scientific">Staurois parvus</name>
    <dbReference type="NCBI Taxonomy" id="386267"/>
    <lineage>
        <taxon>Eukaryota</taxon>
        <taxon>Metazoa</taxon>
        <taxon>Chordata</taxon>
        <taxon>Craniata</taxon>
        <taxon>Vertebrata</taxon>
        <taxon>Euteleostomi</taxon>
        <taxon>Amphibia</taxon>
        <taxon>Batrachia</taxon>
        <taxon>Anura</taxon>
        <taxon>Neobatrachia</taxon>
        <taxon>Ranoidea</taxon>
        <taxon>Ranidae</taxon>
        <taxon>Staurois</taxon>
    </lineage>
</organism>
<comment type="caution">
    <text evidence="1">The sequence shown here is derived from an EMBL/GenBank/DDBJ whole genome shotgun (WGS) entry which is preliminary data.</text>
</comment>
<protein>
    <submittedName>
        <fullName evidence="1">Uncharacterized protein</fullName>
    </submittedName>
</protein>
<evidence type="ECO:0000313" key="1">
    <source>
        <dbReference type="EMBL" id="CAI9617600.1"/>
    </source>
</evidence>
<accession>A0ABN9H7D7</accession>
<keyword evidence="2" id="KW-1185">Reference proteome</keyword>